<accession>A0A0F9N2D5</accession>
<name>A0A0F9N2D5_9ZZZZ</name>
<reference evidence="1" key="1">
    <citation type="journal article" date="2015" name="Nature">
        <title>Complex archaea that bridge the gap between prokaryotes and eukaryotes.</title>
        <authorList>
            <person name="Spang A."/>
            <person name="Saw J.H."/>
            <person name="Jorgensen S.L."/>
            <person name="Zaremba-Niedzwiedzka K."/>
            <person name="Martijn J."/>
            <person name="Lind A.E."/>
            <person name="van Eijk R."/>
            <person name="Schleper C."/>
            <person name="Guy L."/>
            <person name="Ettema T.J."/>
        </authorList>
    </citation>
    <scope>NUCLEOTIDE SEQUENCE</scope>
</reference>
<proteinExistence type="predicted"/>
<dbReference type="SUPFAM" id="SSF46785">
    <property type="entry name" value="Winged helix' DNA-binding domain"/>
    <property type="match status" value="1"/>
</dbReference>
<dbReference type="AlphaFoldDB" id="A0A0F9N2D5"/>
<dbReference type="InterPro" id="IPR036390">
    <property type="entry name" value="WH_DNA-bd_sf"/>
</dbReference>
<comment type="caution">
    <text evidence="1">The sequence shown here is derived from an EMBL/GenBank/DDBJ whole genome shotgun (WGS) entry which is preliminary data.</text>
</comment>
<gene>
    <name evidence="1" type="ORF">LCGC14_1082860</name>
</gene>
<dbReference type="EMBL" id="LAZR01004751">
    <property type="protein sequence ID" value="KKN05892.1"/>
    <property type="molecule type" value="Genomic_DNA"/>
</dbReference>
<organism evidence="1">
    <name type="scientific">marine sediment metagenome</name>
    <dbReference type="NCBI Taxonomy" id="412755"/>
    <lineage>
        <taxon>unclassified sequences</taxon>
        <taxon>metagenomes</taxon>
        <taxon>ecological metagenomes</taxon>
    </lineage>
</organism>
<sequence length="88" mass="9553">LDLRGAEGALVPMNDQQRKVLLELAQRLAALEPDAFDYAAKSPEVSRETMDELEQAGLVETFLATGYGEVLFYRLTSAGMEALSDASS</sequence>
<feature type="non-terminal residue" evidence="1">
    <location>
        <position position="1"/>
    </location>
</feature>
<protein>
    <submittedName>
        <fullName evidence="1">Uncharacterized protein</fullName>
    </submittedName>
</protein>
<evidence type="ECO:0000313" key="1">
    <source>
        <dbReference type="EMBL" id="KKN05892.1"/>
    </source>
</evidence>